<dbReference type="CDD" id="cd23820">
    <property type="entry name" value="RWD_RNF14"/>
    <property type="match status" value="1"/>
</dbReference>
<dbReference type="InterPro" id="IPR016135">
    <property type="entry name" value="UBQ-conjugating_enzyme/RWD"/>
</dbReference>
<dbReference type="InterPro" id="IPR031127">
    <property type="entry name" value="E3_UB_ligase_RBR"/>
</dbReference>
<dbReference type="STRING" id="436010.A0A166UZV6"/>
<dbReference type="OrthoDB" id="1431934at2759"/>
<dbReference type="Gene3D" id="1.20.120.1750">
    <property type="match status" value="1"/>
</dbReference>
<evidence type="ECO:0000259" key="13">
    <source>
        <dbReference type="PROSITE" id="PS51873"/>
    </source>
</evidence>
<evidence type="ECO:0000256" key="8">
    <source>
        <dbReference type="ARBA" id="ARBA00022786"/>
    </source>
</evidence>
<dbReference type="GO" id="GO:0016567">
    <property type="term" value="P:protein ubiquitination"/>
    <property type="evidence" value="ECO:0007669"/>
    <property type="project" value="InterPro"/>
</dbReference>
<dbReference type="PROSITE" id="PS00518">
    <property type="entry name" value="ZF_RING_1"/>
    <property type="match status" value="1"/>
</dbReference>
<evidence type="ECO:0000313" key="14">
    <source>
        <dbReference type="EMBL" id="KZP32205.1"/>
    </source>
</evidence>
<dbReference type="Pfam" id="PF22191">
    <property type="entry name" value="IBR_1"/>
    <property type="match status" value="1"/>
</dbReference>
<dbReference type="PANTHER" id="PTHR11685">
    <property type="entry name" value="RBR FAMILY RING FINGER AND IBR DOMAIN-CONTAINING"/>
    <property type="match status" value="1"/>
</dbReference>
<keyword evidence="7 11" id="KW-0863">Zinc-finger</keyword>
<dbReference type="CDD" id="cd20354">
    <property type="entry name" value="Rcat_RBR_RNF14"/>
    <property type="match status" value="1"/>
</dbReference>
<gene>
    <name evidence="14" type="ORF">FIBSPDRAFT_812357</name>
</gene>
<dbReference type="AlphaFoldDB" id="A0A166UZV6"/>
<dbReference type="EC" id="2.3.2.31" evidence="3"/>
<dbReference type="InterPro" id="IPR002867">
    <property type="entry name" value="IBR_dom"/>
</dbReference>
<evidence type="ECO:0000256" key="2">
    <source>
        <dbReference type="ARBA" id="ARBA00004906"/>
    </source>
</evidence>
<evidence type="ECO:0000256" key="11">
    <source>
        <dbReference type="PROSITE-ProRule" id="PRU00175"/>
    </source>
</evidence>
<dbReference type="GO" id="GO:0061630">
    <property type="term" value="F:ubiquitin protein ligase activity"/>
    <property type="evidence" value="ECO:0007669"/>
    <property type="project" value="UniProtKB-EC"/>
</dbReference>
<keyword evidence="4" id="KW-0808">Transferase</keyword>
<dbReference type="PROSITE" id="PS50089">
    <property type="entry name" value="ZF_RING_2"/>
    <property type="match status" value="1"/>
</dbReference>
<feature type="domain" description="RING-type" evidence="12">
    <location>
        <begin position="195"/>
        <end position="241"/>
    </location>
</feature>
<evidence type="ECO:0000256" key="4">
    <source>
        <dbReference type="ARBA" id="ARBA00022679"/>
    </source>
</evidence>
<dbReference type="SUPFAM" id="SSF57850">
    <property type="entry name" value="RING/U-box"/>
    <property type="match status" value="3"/>
</dbReference>
<proteinExistence type="inferred from homology"/>
<dbReference type="InterPro" id="IPR017907">
    <property type="entry name" value="Znf_RING_CS"/>
</dbReference>
<protein>
    <recommendedName>
        <fullName evidence="3">RBR-type E3 ubiquitin transferase</fullName>
        <ecNumber evidence="3">2.3.2.31</ecNumber>
    </recommendedName>
</protein>
<evidence type="ECO:0000313" key="15">
    <source>
        <dbReference type="Proteomes" id="UP000076532"/>
    </source>
</evidence>
<dbReference type="SUPFAM" id="SSF54495">
    <property type="entry name" value="UBC-like"/>
    <property type="match status" value="1"/>
</dbReference>
<dbReference type="Proteomes" id="UP000076532">
    <property type="component" value="Unassembled WGS sequence"/>
</dbReference>
<comment type="pathway">
    <text evidence="2">Protein modification; protein ubiquitination.</text>
</comment>
<comment type="catalytic activity">
    <reaction evidence="1">
        <text>[E2 ubiquitin-conjugating enzyme]-S-ubiquitinyl-L-cysteine + [acceptor protein]-L-lysine = [E2 ubiquitin-conjugating enzyme]-L-cysteine + [acceptor protein]-N(6)-ubiquitinyl-L-lysine.</text>
        <dbReference type="EC" id="2.3.2.31"/>
    </reaction>
</comment>
<evidence type="ECO:0000256" key="3">
    <source>
        <dbReference type="ARBA" id="ARBA00012251"/>
    </source>
</evidence>
<keyword evidence="8" id="KW-0833">Ubl conjugation pathway</keyword>
<keyword evidence="5" id="KW-0479">Metal-binding</keyword>
<keyword evidence="6" id="KW-0677">Repeat</keyword>
<dbReference type="InterPro" id="IPR044066">
    <property type="entry name" value="TRIAD_supradom"/>
</dbReference>
<evidence type="ECO:0000256" key="6">
    <source>
        <dbReference type="ARBA" id="ARBA00022737"/>
    </source>
</evidence>
<evidence type="ECO:0000256" key="10">
    <source>
        <dbReference type="ARBA" id="ARBA00044508"/>
    </source>
</evidence>
<reference evidence="14 15" key="1">
    <citation type="journal article" date="2016" name="Mol. Biol. Evol.">
        <title>Comparative Genomics of Early-Diverging Mushroom-Forming Fungi Provides Insights into the Origins of Lignocellulose Decay Capabilities.</title>
        <authorList>
            <person name="Nagy L.G."/>
            <person name="Riley R."/>
            <person name="Tritt A."/>
            <person name="Adam C."/>
            <person name="Daum C."/>
            <person name="Floudas D."/>
            <person name="Sun H."/>
            <person name="Yadav J.S."/>
            <person name="Pangilinan J."/>
            <person name="Larsson K.H."/>
            <person name="Matsuura K."/>
            <person name="Barry K."/>
            <person name="Labutti K."/>
            <person name="Kuo R."/>
            <person name="Ohm R.A."/>
            <person name="Bhattacharya S.S."/>
            <person name="Shirouzu T."/>
            <person name="Yoshinaga Y."/>
            <person name="Martin F.M."/>
            <person name="Grigoriev I.V."/>
            <person name="Hibbett D.S."/>
        </authorList>
    </citation>
    <scope>NUCLEOTIDE SEQUENCE [LARGE SCALE GENOMIC DNA]</scope>
    <source>
        <strain evidence="14 15">CBS 109695</strain>
    </source>
</reference>
<keyword evidence="9" id="KW-0862">Zinc</keyword>
<dbReference type="GO" id="GO:0008270">
    <property type="term" value="F:zinc ion binding"/>
    <property type="evidence" value="ECO:0007669"/>
    <property type="project" value="UniProtKB-KW"/>
</dbReference>
<accession>A0A166UZV6</accession>
<dbReference type="PROSITE" id="PS51873">
    <property type="entry name" value="TRIAD"/>
    <property type="match status" value="1"/>
</dbReference>
<organism evidence="14 15">
    <name type="scientific">Athelia psychrophila</name>
    <dbReference type="NCBI Taxonomy" id="1759441"/>
    <lineage>
        <taxon>Eukaryota</taxon>
        <taxon>Fungi</taxon>
        <taxon>Dikarya</taxon>
        <taxon>Basidiomycota</taxon>
        <taxon>Agaricomycotina</taxon>
        <taxon>Agaricomycetes</taxon>
        <taxon>Agaricomycetidae</taxon>
        <taxon>Atheliales</taxon>
        <taxon>Atheliaceae</taxon>
        <taxon>Athelia</taxon>
    </lineage>
</organism>
<dbReference type="Gene3D" id="3.10.110.10">
    <property type="entry name" value="Ubiquitin Conjugating Enzyme"/>
    <property type="match status" value="1"/>
</dbReference>
<dbReference type="InterPro" id="IPR001841">
    <property type="entry name" value="Znf_RING"/>
</dbReference>
<dbReference type="SMART" id="SM00591">
    <property type="entry name" value="RWD"/>
    <property type="match status" value="1"/>
</dbReference>
<dbReference type="Pfam" id="PF05773">
    <property type="entry name" value="RWD"/>
    <property type="match status" value="1"/>
</dbReference>
<evidence type="ECO:0000256" key="9">
    <source>
        <dbReference type="ARBA" id="ARBA00022833"/>
    </source>
</evidence>
<dbReference type="FunFam" id="3.30.40.10:FF:000416">
    <property type="entry name" value="RBR-type E3 ubiquitin transferase"/>
    <property type="match status" value="1"/>
</dbReference>
<evidence type="ECO:0000256" key="5">
    <source>
        <dbReference type="ARBA" id="ARBA00022723"/>
    </source>
</evidence>
<comment type="similarity">
    <text evidence="10">Belongs to the RBR family. RNF14 subfamily.</text>
</comment>
<name>A0A166UZV6_9AGAM</name>
<evidence type="ECO:0000256" key="7">
    <source>
        <dbReference type="ARBA" id="ARBA00022771"/>
    </source>
</evidence>
<dbReference type="InterPro" id="IPR047548">
    <property type="entry name" value="Rcat_RBR_RNF14"/>
</dbReference>
<dbReference type="SMART" id="SM00647">
    <property type="entry name" value="IBR"/>
    <property type="match status" value="2"/>
</dbReference>
<feature type="domain" description="RING-type" evidence="13">
    <location>
        <begin position="191"/>
        <end position="455"/>
    </location>
</feature>
<dbReference type="EMBL" id="KV417486">
    <property type="protein sequence ID" value="KZP32205.1"/>
    <property type="molecule type" value="Genomic_DNA"/>
</dbReference>
<dbReference type="CDD" id="cd20341">
    <property type="entry name" value="BRcat_RBR_RNF14"/>
    <property type="match status" value="1"/>
</dbReference>
<dbReference type="Gene3D" id="3.30.40.10">
    <property type="entry name" value="Zinc/RING finger domain, C3HC4 (zinc finger)"/>
    <property type="match status" value="1"/>
</dbReference>
<evidence type="ECO:0000259" key="12">
    <source>
        <dbReference type="PROSITE" id="PS50089"/>
    </source>
</evidence>
<dbReference type="Pfam" id="PF01485">
    <property type="entry name" value="IBR"/>
    <property type="match status" value="1"/>
</dbReference>
<dbReference type="InterPro" id="IPR013083">
    <property type="entry name" value="Znf_RING/FYVE/PHD"/>
</dbReference>
<evidence type="ECO:0000256" key="1">
    <source>
        <dbReference type="ARBA" id="ARBA00001798"/>
    </source>
</evidence>
<keyword evidence="15" id="KW-1185">Reference proteome</keyword>
<sequence length="475" mass="52542">MPNFITPIMYDANTESCKQMQAEEWEVLESIYPECVANDAPNGLIKLEVTVDLGAPHAVFVVNDGTIPEFSPEARTQSTETGIAVSSLPHILVQLALPPNYPSHAPPNIVSIRATYSWYNRLPELQKALLQMWNADEGVLYDWIEFIRTGAFLGQDSLDEPIQIYHPAPHLLTPLLKSHDASITSSQFAQTTYPCAICLSPHKGAACLQLSPCKHVFCRQCLHDCWGLAITEGDIARVACPDPACVKAGVEAGEEDVARVVGEGEVARWKWLKQKREVERDPRVIICPLAFCQAPVPPPPSVTDDEGGSNWARLRTCQACSYSFCSFCKRTWHGPLSNCHDDSTAALVATYHALFSSSSAEDKRELRALEQRYGKSTLQRLVAKFDEEQSNKAWFEASTMACPGCRVSVEKSAGCNHMTCAKCTQHFCYRCGSGIEAANPYKHFNTPGTACHGKLFDLIKDEDNEWQPIAGFDVL</sequence>
<dbReference type="InterPro" id="IPR006575">
    <property type="entry name" value="RWD_dom"/>
</dbReference>